<dbReference type="GO" id="GO:0005634">
    <property type="term" value="C:nucleus"/>
    <property type="evidence" value="ECO:0007669"/>
    <property type="project" value="UniProtKB-SubCell"/>
</dbReference>
<evidence type="ECO:0000313" key="9">
    <source>
        <dbReference type="Proteomes" id="UP001219567"/>
    </source>
</evidence>
<feature type="compositionally biased region" description="Low complexity" evidence="6">
    <location>
        <begin position="76"/>
        <end position="90"/>
    </location>
</feature>
<dbReference type="GO" id="GO:0006355">
    <property type="term" value="P:regulation of DNA-templated transcription"/>
    <property type="evidence" value="ECO:0007669"/>
    <property type="project" value="InterPro"/>
</dbReference>
<sequence>MKAPKGLTLDLPNPLDHGPAQLIGKRPYNSLAHDSQYAFATPYDRAGPLSSFPPYKQSNDFDSYQIIPRPRDYRSAESQSSCSSSEKGMSATQPVSFGYVSSDKQRSAENTSPKHSLDLPSLSNLTPNEGQDLSLPQILSEAKQKDDKEVPCKLIPYSVLERIAKSTARAQSWPQLYQDTWGFNVSRSAPELPPFYRSFDSLNSMPHTRHVRSNSDAYDVASQERSYGNDDLVRYSLSREQRSRQHPSNYGNVRTMQHMRHYPEYSESHKGCQLTADRYDTRSHIDGYEPGSSHLHPMSHRLPSDAPFSSSYPRSTRDSLSDKRVKTPTGYEGATFRMETPPHSKNYPSTIAAKQFELPRKPFPANTPSKPVYYRGKGTKSKTGDSSPGETQPKRGGKLPKPITDMLKTWLLEHAEHPYPTEEEKRRFCEYTGLDICQISNWFVNARRRILAPQIQAAAGKAV</sequence>
<protein>
    <recommendedName>
        <fullName evidence="7">Homeobox domain-containing protein</fullName>
    </recommendedName>
</protein>
<dbReference type="Gene3D" id="1.10.10.60">
    <property type="entry name" value="Homeodomain-like"/>
    <property type="match status" value="1"/>
</dbReference>
<dbReference type="PROSITE" id="PS50071">
    <property type="entry name" value="HOMEOBOX_2"/>
    <property type="match status" value="1"/>
</dbReference>
<proteinExistence type="inferred from homology"/>
<keyword evidence="2 5" id="KW-0238">DNA-binding</keyword>
<feature type="region of interest" description="Disordered" evidence="6">
    <location>
        <begin position="286"/>
        <end position="402"/>
    </location>
</feature>
<keyword evidence="3 5" id="KW-0371">Homeobox</keyword>
<keyword evidence="4 5" id="KW-0539">Nucleus</keyword>
<feature type="DNA-binding region" description="Homeobox" evidence="5">
    <location>
        <begin position="392"/>
        <end position="454"/>
    </location>
</feature>
<reference evidence="8 9" key="1">
    <citation type="submission" date="2023-03" db="EMBL/GenBank/DDBJ databases">
        <title>Mating type loci evolution in Malassezia.</title>
        <authorList>
            <person name="Coelho M.A."/>
        </authorList>
    </citation>
    <scope>NUCLEOTIDE SEQUENCE [LARGE SCALE GENOMIC DNA]</scope>
    <source>
        <strain evidence="8 9">CBS 9725</strain>
    </source>
</reference>
<gene>
    <name evidence="8" type="ORF">MYAM1_000796</name>
</gene>
<feature type="compositionally biased region" description="Polar residues" evidence="6">
    <location>
        <begin position="121"/>
        <end position="131"/>
    </location>
</feature>
<dbReference type="SMART" id="SM00389">
    <property type="entry name" value="HOX"/>
    <property type="match status" value="1"/>
</dbReference>
<accession>A0AAJ5YPG2</accession>
<dbReference type="Pfam" id="PF05920">
    <property type="entry name" value="Homeobox_KN"/>
    <property type="match status" value="1"/>
</dbReference>
<dbReference type="Proteomes" id="UP001219567">
    <property type="component" value="Chromosome 1"/>
</dbReference>
<dbReference type="CDD" id="cd00086">
    <property type="entry name" value="homeodomain"/>
    <property type="match status" value="1"/>
</dbReference>
<evidence type="ECO:0000256" key="2">
    <source>
        <dbReference type="ARBA" id="ARBA00023125"/>
    </source>
</evidence>
<dbReference type="InterPro" id="IPR001356">
    <property type="entry name" value="HD"/>
</dbReference>
<dbReference type="PANTHER" id="PTHR11850">
    <property type="entry name" value="HOMEOBOX PROTEIN TRANSCRIPTION FACTORS"/>
    <property type="match status" value="1"/>
</dbReference>
<dbReference type="GO" id="GO:0003677">
    <property type="term" value="F:DNA binding"/>
    <property type="evidence" value="ECO:0007669"/>
    <property type="project" value="UniProtKB-UniRule"/>
</dbReference>
<evidence type="ECO:0000259" key="7">
    <source>
        <dbReference type="PROSITE" id="PS50071"/>
    </source>
</evidence>
<dbReference type="InterPro" id="IPR009057">
    <property type="entry name" value="Homeodomain-like_sf"/>
</dbReference>
<dbReference type="AlphaFoldDB" id="A0AAJ5YPG2"/>
<comment type="similarity">
    <text evidence="1">Belongs to the TALE/M-ATYP homeobox family.</text>
</comment>
<dbReference type="InterPro" id="IPR050224">
    <property type="entry name" value="TALE_homeobox"/>
</dbReference>
<name>A0AAJ5YPG2_9BASI</name>
<evidence type="ECO:0000256" key="1">
    <source>
        <dbReference type="ARBA" id="ARBA00005800"/>
    </source>
</evidence>
<evidence type="ECO:0000256" key="6">
    <source>
        <dbReference type="SAM" id="MobiDB-lite"/>
    </source>
</evidence>
<keyword evidence="9" id="KW-1185">Reference proteome</keyword>
<evidence type="ECO:0000256" key="5">
    <source>
        <dbReference type="PROSITE-ProRule" id="PRU00108"/>
    </source>
</evidence>
<organism evidence="8 9">
    <name type="scientific">Malassezia yamatoensis</name>
    <dbReference type="NCBI Taxonomy" id="253288"/>
    <lineage>
        <taxon>Eukaryota</taxon>
        <taxon>Fungi</taxon>
        <taxon>Dikarya</taxon>
        <taxon>Basidiomycota</taxon>
        <taxon>Ustilaginomycotina</taxon>
        <taxon>Malasseziomycetes</taxon>
        <taxon>Malasseziales</taxon>
        <taxon>Malasseziaceae</taxon>
        <taxon>Malassezia</taxon>
    </lineage>
</organism>
<feature type="compositionally biased region" description="Basic and acidic residues" evidence="6">
    <location>
        <begin position="315"/>
        <end position="325"/>
    </location>
</feature>
<dbReference type="EMBL" id="CP119943">
    <property type="protein sequence ID" value="WFC98074.1"/>
    <property type="molecule type" value="Genomic_DNA"/>
</dbReference>
<feature type="domain" description="Homeobox" evidence="7">
    <location>
        <begin position="390"/>
        <end position="453"/>
    </location>
</feature>
<evidence type="ECO:0000256" key="4">
    <source>
        <dbReference type="ARBA" id="ARBA00023242"/>
    </source>
</evidence>
<evidence type="ECO:0000256" key="3">
    <source>
        <dbReference type="ARBA" id="ARBA00023155"/>
    </source>
</evidence>
<feature type="region of interest" description="Disordered" evidence="6">
    <location>
        <begin position="72"/>
        <end position="132"/>
    </location>
</feature>
<dbReference type="SUPFAM" id="SSF46689">
    <property type="entry name" value="Homeodomain-like"/>
    <property type="match status" value="1"/>
</dbReference>
<comment type="subcellular location">
    <subcellularLocation>
        <location evidence="5">Nucleus</location>
    </subcellularLocation>
</comment>
<feature type="region of interest" description="Disordered" evidence="6">
    <location>
        <begin position="1"/>
        <end position="27"/>
    </location>
</feature>
<dbReference type="InterPro" id="IPR008422">
    <property type="entry name" value="KN_HD"/>
</dbReference>
<evidence type="ECO:0000313" key="8">
    <source>
        <dbReference type="EMBL" id="WFC98074.1"/>
    </source>
</evidence>